<dbReference type="AlphaFoldDB" id="A0A225VSG3"/>
<organism evidence="1 2">
    <name type="scientific">Phytophthora megakarya</name>
    <dbReference type="NCBI Taxonomy" id="4795"/>
    <lineage>
        <taxon>Eukaryota</taxon>
        <taxon>Sar</taxon>
        <taxon>Stramenopiles</taxon>
        <taxon>Oomycota</taxon>
        <taxon>Peronosporomycetes</taxon>
        <taxon>Peronosporales</taxon>
        <taxon>Peronosporaceae</taxon>
        <taxon>Phytophthora</taxon>
    </lineage>
</organism>
<reference evidence="2" key="1">
    <citation type="submission" date="2017-03" db="EMBL/GenBank/DDBJ databases">
        <title>Phytopthora megakarya and P. palmivora, two closely related causual agents of cacao black pod achieved similar genome size and gene model numbers by different mechanisms.</title>
        <authorList>
            <person name="Ali S."/>
            <person name="Shao J."/>
            <person name="Larry D.J."/>
            <person name="Kronmiller B."/>
            <person name="Shen D."/>
            <person name="Strem M.D."/>
            <person name="Melnick R.L."/>
            <person name="Guiltinan M.J."/>
            <person name="Tyler B.M."/>
            <person name="Meinhardt L.W."/>
            <person name="Bailey B.A."/>
        </authorList>
    </citation>
    <scope>NUCLEOTIDE SEQUENCE [LARGE SCALE GENOMIC DNA]</scope>
    <source>
        <strain evidence="2">zdho120</strain>
    </source>
</reference>
<dbReference type="EMBL" id="NBNE01003273">
    <property type="protein sequence ID" value="OWZ08104.1"/>
    <property type="molecule type" value="Genomic_DNA"/>
</dbReference>
<evidence type="ECO:0000313" key="2">
    <source>
        <dbReference type="Proteomes" id="UP000198211"/>
    </source>
</evidence>
<keyword evidence="2" id="KW-1185">Reference proteome</keyword>
<dbReference type="Proteomes" id="UP000198211">
    <property type="component" value="Unassembled WGS sequence"/>
</dbReference>
<sequence>MSGTLAQGIEAHERSYSRGLEASQAGTGVSWGTKELRLKTKGDREQDKLIEVVAYSDADYAADKEDSRPGAMDGMPVSWMCWKHGRVSLSTMETECTAASVMAAELLGARVFLGELSVKYEALLALSLDGESVSSKVKHIGVHKKFVRDNTQRGILKPEYCAGKPCRRI</sequence>
<accession>A0A225VSG3</accession>
<gene>
    <name evidence="1" type="ORF">PHMEG_00019402</name>
</gene>
<evidence type="ECO:0000313" key="1">
    <source>
        <dbReference type="EMBL" id="OWZ08104.1"/>
    </source>
</evidence>
<name>A0A225VSG3_9STRA</name>
<dbReference type="CDD" id="cd09272">
    <property type="entry name" value="RNase_HI_RT_Ty1"/>
    <property type="match status" value="1"/>
</dbReference>
<comment type="caution">
    <text evidence="1">The sequence shown here is derived from an EMBL/GenBank/DDBJ whole genome shotgun (WGS) entry which is preliminary data.</text>
</comment>
<protein>
    <submittedName>
        <fullName evidence="1">Polyprotein</fullName>
    </submittedName>
</protein>
<proteinExistence type="predicted"/>